<feature type="transmembrane region" description="Helical" evidence="1">
    <location>
        <begin position="125"/>
        <end position="144"/>
    </location>
</feature>
<keyword evidence="1" id="KW-0472">Membrane</keyword>
<feature type="transmembrane region" description="Helical" evidence="1">
    <location>
        <begin position="311"/>
        <end position="338"/>
    </location>
</feature>
<dbReference type="GO" id="GO:0016747">
    <property type="term" value="F:acyltransferase activity, transferring groups other than amino-acyl groups"/>
    <property type="evidence" value="ECO:0007669"/>
    <property type="project" value="InterPro"/>
</dbReference>
<evidence type="ECO:0000259" key="2">
    <source>
        <dbReference type="Pfam" id="PF01757"/>
    </source>
</evidence>
<feature type="transmembrane region" description="Helical" evidence="1">
    <location>
        <begin position="390"/>
        <end position="414"/>
    </location>
</feature>
<reference evidence="3 4" key="1">
    <citation type="submission" date="2016-10" db="EMBL/GenBank/DDBJ databases">
        <authorList>
            <person name="de Groot N.N."/>
        </authorList>
    </citation>
    <scope>NUCLEOTIDE SEQUENCE [LARGE SCALE GENOMIC DNA]</scope>
    <source>
        <strain evidence="3 4">DSM 43794</strain>
    </source>
</reference>
<evidence type="ECO:0000313" key="3">
    <source>
        <dbReference type="EMBL" id="SDQ94775.1"/>
    </source>
</evidence>
<feature type="transmembrane region" description="Helical" evidence="1">
    <location>
        <begin position="150"/>
        <end position="171"/>
    </location>
</feature>
<dbReference type="AlphaFoldDB" id="A0A1H1F1B5"/>
<keyword evidence="1" id="KW-1133">Transmembrane helix</keyword>
<evidence type="ECO:0000313" key="4">
    <source>
        <dbReference type="Proteomes" id="UP000217103"/>
    </source>
</evidence>
<feature type="transmembrane region" description="Helical" evidence="1">
    <location>
        <begin position="183"/>
        <end position="203"/>
    </location>
</feature>
<protein>
    <submittedName>
        <fullName evidence="3">Fucose 4-O-acetylase</fullName>
    </submittedName>
</protein>
<name>A0A1H1F1B5_9ACTN</name>
<gene>
    <name evidence="3" type="ORF">SAMN04489764_2734</name>
</gene>
<feature type="transmembrane region" description="Helical" evidence="1">
    <location>
        <begin position="279"/>
        <end position="299"/>
    </location>
</feature>
<dbReference type="Proteomes" id="UP000217103">
    <property type="component" value="Unassembled WGS sequence"/>
</dbReference>
<feature type="transmembrane region" description="Helical" evidence="1">
    <location>
        <begin position="76"/>
        <end position="95"/>
    </location>
</feature>
<feature type="transmembrane region" description="Helical" evidence="1">
    <location>
        <begin position="209"/>
        <end position="227"/>
    </location>
</feature>
<dbReference type="InterPro" id="IPR002656">
    <property type="entry name" value="Acyl_transf_3_dom"/>
</dbReference>
<feature type="domain" description="Acyltransferase 3" evidence="2">
    <location>
        <begin position="34"/>
        <end position="373"/>
    </location>
</feature>
<feature type="transmembrane region" description="Helical" evidence="1">
    <location>
        <begin position="239"/>
        <end position="259"/>
    </location>
</feature>
<accession>A0A1H1F1B5</accession>
<keyword evidence="1" id="KW-0812">Transmembrane</keyword>
<evidence type="ECO:0000256" key="1">
    <source>
        <dbReference type="SAM" id="Phobius"/>
    </source>
</evidence>
<feature type="transmembrane region" description="Helical" evidence="1">
    <location>
        <begin position="426"/>
        <end position="444"/>
    </location>
</feature>
<keyword evidence="4" id="KW-1185">Reference proteome</keyword>
<dbReference type="RefSeq" id="WP_242659274.1">
    <property type="nucleotide sequence ID" value="NZ_FNKK01000002.1"/>
</dbReference>
<dbReference type="Pfam" id="PF01757">
    <property type="entry name" value="Acyl_transf_3"/>
    <property type="match status" value="1"/>
</dbReference>
<sequence>MGLFEVLGRRVAGPGRAILEAAERTPPHRERHADLLRALAITAVVTGHWLATVVTYADGRFGGGSVLETVPWTRALSWLFQVMPVFFFVGGYANAASLSAYRDRGGTAAGWLLGRTDRLVRPTTAFFAAIAVAAVAALALGVPADAVNTAVWLAAIPLWFLAAYFTVVLLTPVMLVLHRRAGLVVPVALVVLVGLGDLARLGFGLPQAALGNFVFAWLAVHQLGIAWREGALPARPRVALPLAAGGLAALVALTVAGPYPVSMVTVPGEEVQNTSPPTLALLALAAVQVGLALALRDAGERWLRRLRPWTVVVAVNSLIMTFFLWHMTAVVIAAVVLYPTGVMPQPPPGSAAWLLLRVPWVAVLAVVLAALVAVFGGVERRAGPRPSPGGIALTWRAAAVAGTAAVVAGLVLVALNGPGGRTPADLPIAGLVCYAAGAALLRTARRRGP</sequence>
<feature type="transmembrane region" description="Helical" evidence="1">
    <location>
        <begin position="358"/>
        <end position="378"/>
    </location>
</feature>
<dbReference type="STRING" id="35622.SAMN04489764_2734"/>
<proteinExistence type="predicted"/>
<organism evidence="3 4">
    <name type="scientific">Thermostaphylospora chromogena</name>
    <dbReference type="NCBI Taxonomy" id="35622"/>
    <lineage>
        <taxon>Bacteria</taxon>
        <taxon>Bacillati</taxon>
        <taxon>Actinomycetota</taxon>
        <taxon>Actinomycetes</taxon>
        <taxon>Streptosporangiales</taxon>
        <taxon>Thermomonosporaceae</taxon>
        <taxon>Thermostaphylospora</taxon>
    </lineage>
</organism>
<dbReference type="EMBL" id="FNKK01000002">
    <property type="protein sequence ID" value="SDQ94775.1"/>
    <property type="molecule type" value="Genomic_DNA"/>
</dbReference>
<feature type="transmembrane region" description="Helical" evidence="1">
    <location>
        <begin position="35"/>
        <end position="56"/>
    </location>
</feature>